<gene>
    <name evidence="2" type="ORF">J2751_002618</name>
</gene>
<proteinExistence type="predicted"/>
<dbReference type="OrthoDB" id="11496at2157"/>
<evidence type="ECO:0000259" key="1">
    <source>
        <dbReference type="Pfam" id="PF26485"/>
    </source>
</evidence>
<comment type="caution">
    <text evidence="2">The sequence shown here is derived from an EMBL/GenBank/DDBJ whole genome shotgun (WGS) entry which is preliminary data.</text>
</comment>
<name>A0A8T4GKQ0_9EURY</name>
<evidence type="ECO:0000313" key="2">
    <source>
        <dbReference type="EMBL" id="MBP1923575.1"/>
    </source>
</evidence>
<dbReference type="AlphaFoldDB" id="A0A8T4GKQ0"/>
<sequence>MGRTTPTYRDTLRAIEDRWGPYRRTLRRRDQPRFDQLFVYARTHADAAGMLNHDDRFAPLLVSIAIEQERRIDELEAHITELENPTSPDCADR</sequence>
<dbReference type="EMBL" id="JAGGKQ010000024">
    <property type="protein sequence ID" value="MBP1923575.1"/>
    <property type="molecule type" value="Genomic_DNA"/>
</dbReference>
<keyword evidence="3" id="KW-1185">Reference proteome</keyword>
<accession>A0A8T4GKQ0</accession>
<dbReference type="Pfam" id="PF26485">
    <property type="entry name" value="DUF8156"/>
    <property type="match status" value="1"/>
</dbReference>
<dbReference type="RefSeq" id="WP_209486540.1">
    <property type="nucleotide sequence ID" value="NZ_JAGGKQ010000024.1"/>
</dbReference>
<organism evidence="2 3">
    <name type="scientific">Halorubrum alkaliphilum</name>
    <dbReference type="NCBI Taxonomy" id="261290"/>
    <lineage>
        <taxon>Archaea</taxon>
        <taxon>Methanobacteriati</taxon>
        <taxon>Methanobacteriota</taxon>
        <taxon>Stenosarchaea group</taxon>
        <taxon>Halobacteria</taxon>
        <taxon>Halobacteriales</taxon>
        <taxon>Haloferacaceae</taxon>
        <taxon>Halorubrum</taxon>
    </lineage>
</organism>
<reference evidence="2" key="1">
    <citation type="submission" date="2021-03" db="EMBL/GenBank/DDBJ databases">
        <title>Genomic Encyclopedia of Type Strains, Phase IV (KMG-IV): sequencing the most valuable type-strain genomes for metagenomic binning, comparative biology and taxonomic classification.</title>
        <authorList>
            <person name="Goeker M."/>
        </authorList>
    </citation>
    <scope>NUCLEOTIDE SEQUENCE</scope>
    <source>
        <strain evidence="2">DSM 23564</strain>
    </source>
</reference>
<evidence type="ECO:0000313" key="3">
    <source>
        <dbReference type="Proteomes" id="UP000823588"/>
    </source>
</evidence>
<dbReference type="InterPro" id="IPR058469">
    <property type="entry name" value="DUF8156"/>
</dbReference>
<dbReference type="Proteomes" id="UP000823588">
    <property type="component" value="Unassembled WGS sequence"/>
</dbReference>
<protein>
    <recommendedName>
        <fullName evidence="1">DUF8156 domain-containing protein</fullName>
    </recommendedName>
</protein>
<feature type="domain" description="DUF8156" evidence="1">
    <location>
        <begin position="1"/>
        <end position="85"/>
    </location>
</feature>